<dbReference type="Proteomes" id="UP001310594">
    <property type="component" value="Unassembled WGS sequence"/>
</dbReference>
<feature type="region of interest" description="Disordered" evidence="1">
    <location>
        <begin position="1"/>
        <end position="75"/>
    </location>
</feature>
<name>A0AAN7VVT3_9PEZI</name>
<feature type="compositionally biased region" description="Polar residues" evidence="1">
    <location>
        <begin position="66"/>
        <end position="75"/>
    </location>
</feature>
<feature type="compositionally biased region" description="Acidic residues" evidence="1">
    <location>
        <begin position="35"/>
        <end position="59"/>
    </location>
</feature>
<accession>A0AAN7VVT3</accession>
<dbReference type="EMBL" id="JAVRQU010000026">
    <property type="protein sequence ID" value="KAK5690250.1"/>
    <property type="molecule type" value="Genomic_DNA"/>
</dbReference>
<comment type="caution">
    <text evidence="2">The sequence shown here is derived from an EMBL/GenBank/DDBJ whole genome shotgun (WGS) entry which is preliminary data.</text>
</comment>
<evidence type="ECO:0000313" key="3">
    <source>
        <dbReference type="Proteomes" id="UP001310594"/>
    </source>
</evidence>
<protein>
    <submittedName>
        <fullName evidence="2">Uncharacterized protein</fullName>
    </submittedName>
</protein>
<proteinExistence type="predicted"/>
<sequence length="121" mass="13175">MDRLSRMLAAAQGMGGGGGGAPAQLFNMPKREREPTEDEAIDSPVDQQEEDGEVIEDTEAGPGQPANHTQDTQAVQQDLFTQRDAAHTRFAALLSAFNTHHPSIARIRRRQEILNANGPNM</sequence>
<organism evidence="2 3">
    <name type="scientific">Elasticomyces elasticus</name>
    <dbReference type="NCBI Taxonomy" id="574655"/>
    <lineage>
        <taxon>Eukaryota</taxon>
        <taxon>Fungi</taxon>
        <taxon>Dikarya</taxon>
        <taxon>Ascomycota</taxon>
        <taxon>Pezizomycotina</taxon>
        <taxon>Dothideomycetes</taxon>
        <taxon>Dothideomycetidae</taxon>
        <taxon>Mycosphaerellales</taxon>
        <taxon>Teratosphaeriaceae</taxon>
        <taxon>Elasticomyces</taxon>
    </lineage>
</organism>
<reference evidence="2" key="1">
    <citation type="submission" date="2023-08" db="EMBL/GenBank/DDBJ databases">
        <title>Black Yeasts Isolated from many extreme environments.</title>
        <authorList>
            <person name="Coleine C."/>
            <person name="Stajich J.E."/>
            <person name="Selbmann L."/>
        </authorList>
    </citation>
    <scope>NUCLEOTIDE SEQUENCE</scope>
    <source>
        <strain evidence="2">CCFEE 5810</strain>
    </source>
</reference>
<evidence type="ECO:0000256" key="1">
    <source>
        <dbReference type="SAM" id="MobiDB-lite"/>
    </source>
</evidence>
<evidence type="ECO:0000313" key="2">
    <source>
        <dbReference type="EMBL" id="KAK5690250.1"/>
    </source>
</evidence>
<gene>
    <name evidence="2" type="ORF">LTR97_012438</name>
</gene>
<dbReference type="AlphaFoldDB" id="A0AAN7VVT3"/>